<name>A0AAJ8BZY3_ASPNG</name>
<evidence type="ECO:0000313" key="2">
    <source>
        <dbReference type="RefSeq" id="XP_059607032.1"/>
    </source>
</evidence>
<protein>
    <submittedName>
        <fullName evidence="2">Uncharacterized protein</fullName>
    </submittedName>
</protein>
<reference evidence="2" key="1">
    <citation type="submission" date="2025-02" db="EMBL/GenBank/DDBJ databases">
        <authorList>
            <consortium name="NCBI Genome Project"/>
        </authorList>
    </citation>
    <scope>NUCLEOTIDE SEQUENCE</scope>
</reference>
<reference evidence="2" key="2">
    <citation type="submission" date="2025-08" db="UniProtKB">
        <authorList>
            <consortium name="RefSeq"/>
        </authorList>
    </citation>
    <scope>IDENTIFICATION</scope>
</reference>
<evidence type="ECO:0000256" key="1">
    <source>
        <dbReference type="SAM" id="MobiDB-lite"/>
    </source>
</evidence>
<sequence>MAIYSVSRAFEIVHQLRTSRTFFDPACLPAQTHCKPNSKLGFESHLLRQAFFPGAMERVARTIVSGTASMLIPPSSVVVLRVFYSSFLACRKLHYFMQAVMDTVRLNGSRLHARLDVLQLTAKHLACSLFIGDPNLDMSLEAGEKGPPTIANEASLCFFLSLRREARLSPGDLTNDVPMALLRRDNAVRAQRRGQGGKRGEHRQMHSLAASRRSVSLWNQDNALDAGDAKR</sequence>
<feature type="region of interest" description="Disordered" evidence="1">
    <location>
        <begin position="185"/>
        <end position="213"/>
    </location>
</feature>
<dbReference type="GeneID" id="84593104"/>
<dbReference type="RefSeq" id="XP_059607032.1">
    <property type="nucleotide sequence ID" value="XM_059744494.1"/>
</dbReference>
<proteinExistence type="predicted"/>
<accession>A0AAJ8BZY3</accession>
<dbReference type="AlphaFoldDB" id="A0AAJ8BZY3"/>
<organism evidence="2">
    <name type="scientific">Aspergillus niger</name>
    <dbReference type="NCBI Taxonomy" id="5061"/>
    <lineage>
        <taxon>Eukaryota</taxon>
        <taxon>Fungi</taxon>
        <taxon>Dikarya</taxon>
        <taxon>Ascomycota</taxon>
        <taxon>Pezizomycotina</taxon>
        <taxon>Eurotiomycetes</taxon>
        <taxon>Eurotiomycetidae</taxon>
        <taxon>Eurotiales</taxon>
        <taxon>Aspergillaceae</taxon>
        <taxon>Aspergillus</taxon>
        <taxon>Aspergillus subgen. Circumdati</taxon>
    </lineage>
</organism>
<dbReference type="VEuPathDB" id="FungiDB:An15g01630"/>
<dbReference type="KEGG" id="ang:An15g01630"/>
<gene>
    <name evidence="2" type="ORF">An15g01630</name>
</gene>